<name>A0A4Q1SL27_9BACT</name>
<reference evidence="1 2" key="1">
    <citation type="journal article" date="2016" name="Int. J. Syst. Evol. Microbiol.">
        <title>Acidipila dinghuensis sp. nov., an acidobacterium isolated from forest soil.</title>
        <authorList>
            <person name="Jiang Y.W."/>
            <person name="Wang J."/>
            <person name="Chen M.H."/>
            <person name="Lv Y.Y."/>
            <person name="Qiu L.H."/>
        </authorList>
    </citation>
    <scope>NUCLEOTIDE SEQUENCE [LARGE SCALE GENOMIC DNA]</scope>
    <source>
        <strain evidence="1 2">DHOF10</strain>
    </source>
</reference>
<dbReference type="AlphaFoldDB" id="A0A4Q1SL27"/>
<keyword evidence="2" id="KW-1185">Reference proteome</keyword>
<dbReference type="RefSeq" id="WP_129207779.1">
    <property type="nucleotide sequence ID" value="NZ_BMGU01000001.1"/>
</dbReference>
<comment type="caution">
    <text evidence="1">The sequence shown here is derived from an EMBL/GenBank/DDBJ whole genome shotgun (WGS) entry which is preliminary data.</text>
</comment>
<sequence>MYPLRSAEKVNADLAAPPNYPGCYPPVTEAIRNLYKAWESDRRLRRPASILAQLRLWIDPALASYKEECRSQGRKAVGIPQSPTRYLQRVGYERAIKRIHRVRDLMRRANNPLPVFTLEQLCGLEELVMPDSVVDQQPQAWPDSAAAVLDMLVRLIETCRQMRPSKRAIRGASLMDVTRRRCDYCDSLTEAAAFEESGIVPLPQQVKLETYIGELEKRSYCPRNRAVKKRLVLSRKLCSEHMTGGRTKGSALAARRRLALRETRIQETLKELKFYDCHRRKPEEGPLDAVLACFYSDLVWFICFETRDEELRRLAREFVDAGMNERKAIIAYLKRSGHPQAEIARFLGVKPPAVSRALSTIPGRYLAAGISNRRSPLTSTLACRDVG</sequence>
<organism evidence="1 2">
    <name type="scientific">Silvibacterium dinghuense</name>
    <dbReference type="NCBI Taxonomy" id="1560006"/>
    <lineage>
        <taxon>Bacteria</taxon>
        <taxon>Pseudomonadati</taxon>
        <taxon>Acidobacteriota</taxon>
        <taxon>Terriglobia</taxon>
        <taxon>Terriglobales</taxon>
        <taxon>Acidobacteriaceae</taxon>
        <taxon>Silvibacterium</taxon>
    </lineage>
</organism>
<dbReference type="Proteomes" id="UP000290253">
    <property type="component" value="Unassembled WGS sequence"/>
</dbReference>
<dbReference type="OrthoDB" id="8689481at2"/>
<dbReference type="EMBL" id="SDMK01000001">
    <property type="protein sequence ID" value="RXS98000.1"/>
    <property type="molecule type" value="Genomic_DNA"/>
</dbReference>
<evidence type="ECO:0000313" key="2">
    <source>
        <dbReference type="Proteomes" id="UP000290253"/>
    </source>
</evidence>
<accession>A0A4Q1SL27</accession>
<evidence type="ECO:0000313" key="1">
    <source>
        <dbReference type="EMBL" id="RXS98000.1"/>
    </source>
</evidence>
<protein>
    <submittedName>
        <fullName evidence="1">Uncharacterized protein</fullName>
    </submittedName>
</protein>
<proteinExistence type="predicted"/>
<gene>
    <name evidence="1" type="ORF">ESZ00_09180</name>
</gene>